<evidence type="ECO:0000259" key="4">
    <source>
        <dbReference type="Pfam" id="PF10342"/>
    </source>
</evidence>
<feature type="region of interest" description="Disordered" evidence="2">
    <location>
        <begin position="190"/>
        <end position="217"/>
    </location>
</feature>
<name>A0AAN7ZZ80_9PEZI</name>
<keyword evidence="3" id="KW-0812">Transmembrane</keyword>
<comment type="caution">
    <text evidence="5">The sequence shown here is derived from an EMBL/GenBank/DDBJ whole genome shotgun (WGS) entry which is preliminary data.</text>
</comment>
<accession>A0AAN7ZZ80</accession>
<evidence type="ECO:0000313" key="5">
    <source>
        <dbReference type="EMBL" id="KAK5693366.1"/>
    </source>
</evidence>
<reference evidence="5" key="1">
    <citation type="submission" date="2023-08" db="EMBL/GenBank/DDBJ databases">
        <title>Black Yeasts Isolated from many extreme environments.</title>
        <authorList>
            <person name="Coleine C."/>
            <person name="Stajich J.E."/>
            <person name="Selbmann L."/>
        </authorList>
    </citation>
    <scope>NUCLEOTIDE SEQUENCE</scope>
    <source>
        <strain evidence="5">CCFEE 5810</strain>
    </source>
</reference>
<evidence type="ECO:0000313" key="6">
    <source>
        <dbReference type="Proteomes" id="UP001310594"/>
    </source>
</evidence>
<evidence type="ECO:0000256" key="3">
    <source>
        <dbReference type="SAM" id="Phobius"/>
    </source>
</evidence>
<dbReference type="EMBL" id="JAVRQU010000017">
    <property type="protein sequence ID" value="KAK5693366.1"/>
    <property type="molecule type" value="Genomic_DNA"/>
</dbReference>
<feature type="compositionally biased region" description="Basic and acidic residues" evidence="2">
    <location>
        <begin position="191"/>
        <end position="205"/>
    </location>
</feature>
<keyword evidence="1" id="KW-0732">Signal</keyword>
<gene>
    <name evidence="5" type="ORF">LTR97_009935</name>
</gene>
<organism evidence="5 6">
    <name type="scientific">Elasticomyces elasticus</name>
    <dbReference type="NCBI Taxonomy" id="574655"/>
    <lineage>
        <taxon>Eukaryota</taxon>
        <taxon>Fungi</taxon>
        <taxon>Dikarya</taxon>
        <taxon>Ascomycota</taxon>
        <taxon>Pezizomycotina</taxon>
        <taxon>Dothideomycetes</taxon>
        <taxon>Dothideomycetidae</taxon>
        <taxon>Mycosphaerellales</taxon>
        <taxon>Teratosphaeriaceae</taxon>
        <taxon>Elasticomyces</taxon>
    </lineage>
</organism>
<dbReference type="Proteomes" id="UP001310594">
    <property type="component" value="Unassembled WGS sequence"/>
</dbReference>
<keyword evidence="3" id="KW-1133">Transmembrane helix</keyword>
<dbReference type="InterPro" id="IPR018466">
    <property type="entry name" value="Kre9/Knh1-like_N"/>
</dbReference>
<keyword evidence="3" id="KW-0472">Membrane</keyword>
<sequence>MSRIWASLFAGATFFLYFTDALIITSPTAGENISLAKSFVITWNEEAGDAAAVSIDLLNATALNPSPILENIAHNLNTSSGKVNVTWPFSVPNDTATYQLYFIATESGDDIANSGYFNLTLPAGENRSEAAGTVGPYGTHPDSDTAPSKPIHHGLSGGAIAGIVIGVLSLLVGLCSLGYAVMIYNRRRKRAAVEDDGAKNEKPELDASTTSGHKRNKTVDTITSTELDGHEYDKKDRIDSGELEGDTQDYLRYELPSTPPPPVELADNEVAAAEMPSPDLNDEKVPAARIGDWHLRQPIPQHAESIRSGRTSDVLSVRSDSTTFGGRELSFAEALHDIVSQELRRNG</sequence>
<evidence type="ECO:0000256" key="2">
    <source>
        <dbReference type="SAM" id="MobiDB-lite"/>
    </source>
</evidence>
<proteinExistence type="predicted"/>
<evidence type="ECO:0000256" key="1">
    <source>
        <dbReference type="ARBA" id="ARBA00022729"/>
    </source>
</evidence>
<protein>
    <recommendedName>
        <fullName evidence="4">Yeast cell wall synthesis Kre9/Knh1-like N-terminal domain-containing protein</fullName>
    </recommendedName>
</protein>
<dbReference type="Pfam" id="PF10342">
    <property type="entry name" value="Kre9_KNH"/>
    <property type="match status" value="1"/>
</dbReference>
<feature type="domain" description="Yeast cell wall synthesis Kre9/Knh1-like N-terminal" evidence="4">
    <location>
        <begin position="26"/>
        <end position="118"/>
    </location>
</feature>
<dbReference type="AlphaFoldDB" id="A0AAN7ZZ80"/>
<feature type="transmembrane region" description="Helical" evidence="3">
    <location>
        <begin position="159"/>
        <end position="181"/>
    </location>
</feature>